<organism evidence="1">
    <name type="scientific">uncultured Armatimonadetes bacterium</name>
    <dbReference type="NCBI Taxonomy" id="157466"/>
    <lineage>
        <taxon>Bacteria</taxon>
        <taxon>Bacillati</taxon>
        <taxon>Armatimonadota</taxon>
        <taxon>environmental samples</taxon>
    </lineage>
</organism>
<dbReference type="EMBL" id="CADCTO010000518">
    <property type="protein sequence ID" value="CAA9284660.1"/>
    <property type="molecule type" value="Genomic_DNA"/>
</dbReference>
<name>A0A6J4JQ71_9BACT</name>
<accession>A0A6J4JQ71</accession>
<evidence type="ECO:0000313" key="1">
    <source>
        <dbReference type="EMBL" id="CAA9284660.1"/>
    </source>
</evidence>
<sequence>MNTHVSETMTNKEMAAVLFNIGTMLRKQGNRNPFRTAAYERGARALMGLAAEAGAILQTEETVPFRRRAHIGKKLQAKIREMAHTGQLDQYRQMVAELPPHIAGLMEVPGVGPKTAEHIYQTLGVGTAAELVRAARDGRLRLVRGFGPKRTAAVAALELPDVPAEPARGSALPQISLFDLPQAA</sequence>
<dbReference type="InterPro" id="IPR027421">
    <property type="entry name" value="DNA_pol_lamdba_lyase_dom_sf"/>
</dbReference>
<gene>
    <name evidence="1" type="ORF">AVDCRST_MAG63-3839</name>
</gene>
<dbReference type="InterPro" id="IPR010994">
    <property type="entry name" value="RuvA_2-like"/>
</dbReference>
<protein>
    <submittedName>
        <fullName evidence="1">Uncharacterized protein</fullName>
    </submittedName>
</protein>
<dbReference type="Gene3D" id="1.10.150.110">
    <property type="entry name" value="DNA polymerase beta, N-terminal domain-like"/>
    <property type="match status" value="1"/>
</dbReference>
<dbReference type="SUPFAM" id="SSF47802">
    <property type="entry name" value="DNA polymerase beta, N-terminal domain-like"/>
    <property type="match status" value="1"/>
</dbReference>
<dbReference type="SUPFAM" id="SSF47781">
    <property type="entry name" value="RuvA domain 2-like"/>
    <property type="match status" value="1"/>
</dbReference>
<dbReference type="Pfam" id="PF14520">
    <property type="entry name" value="HHH_5"/>
    <property type="match status" value="1"/>
</dbReference>
<dbReference type="Gene3D" id="1.10.150.20">
    <property type="entry name" value="5' to 3' exonuclease, C-terminal subdomain"/>
    <property type="match status" value="1"/>
</dbReference>
<dbReference type="AlphaFoldDB" id="A0A6J4JQ71"/>
<proteinExistence type="predicted"/>
<reference evidence="1" key="1">
    <citation type="submission" date="2020-02" db="EMBL/GenBank/DDBJ databases">
        <authorList>
            <person name="Meier V. D."/>
        </authorList>
    </citation>
    <scope>NUCLEOTIDE SEQUENCE</scope>
    <source>
        <strain evidence="1">AVDCRST_MAG63</strain>
    </source>
</reference>